<feature type="region of interest" description="Disordered" evidence="3">
    <location>
        <begin position="225"/>
        <end position="257"/>
    </location>
</feature>
<evidence type="ECO:0000313" key="6">
    <source>
        <dbReference type="Proteomes" id="UP001289374"/>
    </source>
</evidence>
<keyword evidence="1" id="KW-0479">Metal-binding</keyword>
<evidence type="ECO:0000256" key="1">
    <source>
        <dbReference type="ARBA" id="ARBA00022723"/>
    </source>
</evidence>
<gene>
    <name evidence="5" type="ORF">Sango_1166600</name>
</gene>
<feature type="domain" description="Reverse transcriptase Ty1/copia-type" evidence="4">
    <location>
        <begin position="368"/>
        <end position="406"/>
    </location>
</feature>
<accession>A0AAE1WW24</accession>
<keyword evidence="6" id="KW-1185">Reference proteome</keyword>
<reference evidence="5" key="2">
    <citation type="journal article" date="2024" name="Plant">
        <title>Genomic evolution and insights into agronomic trait innovations of Sesamum species.</title>
        <authorList>
            <person name="Miao H."/>
            <person name="Wang L."/>
            <person name="Qu L."/>
            <person name="Liu H."/>
            <person name="Sun Y."/>
            <person name="Le M."/>
            <person name="Wang Q."/>
            <person name="Wei S."/>
            <person name="Zheng Y."/>
            <person name="Lin W."/>
            <person name="Duan Y."/>
            <person name="Cao H."/>
            <person name="Xiong S."/>
            <person name="Wang X."/>
            <person name="Wei L."/>
            <person name="Li C."/>
            <person name="Ma Q."/>
            <person name="Ju M."/>
            <person name="Zhao R."/>
            <person name="Li G."/>
            <person name="Mu C."/>
            <person name="Tian Q."/>
            <person name="Mei H."/>
            <person name="Zhang T."/>
            <person name="Gao T."/>
            <person name="Zhang H."/>
        </authorList>
    </citation>
    <scope>NUCLEOTIDE SEQUENCE</scope>
    <source>
        <strain evidence="5">K16</strain>
    </source>
</reference>
<dbReference type="AlphaFoldDB" id="A0AAE1WW24"/>
<evidence type="ECO:0000313" key="5">
    <source>
        <dbReference type="EMBL" id="KAK4400605.1"/>
    </source>
</evidence>
<dbReference type="PANTHER" id="PTHR42648:SF27">
    <property type="entry name" value="RNA-DIRECTED DNA POLYMERASE"/>
    <property type="match status" value="1"/>
</dbReference>
<feature type="region of interest" description="Disordered" evidence="3">
    <location>
        <begin position="345"/>
        <end position="368"/>
    </location>
</feature>
<dbReference type="Proteomes" id="UP001289374">
    <property type="component" value="Unassembled WGS sequence"/>
</dbReference>
<proteinExistence type="predicted"/>
<keyword evidence="2" id="KW-0378">Hydrolase</keyword>
<dbReference type="Pfam" id="PF07727">
    <property type="entry name" value="RVT_2"/>
    <property type="match status" value="1"/>
</dbReference>
<dbReference type="InterPro" id="IPR013103">
    <property type="entry name" value="RVT_2"/>
</dbReference>
<name>A0AAE1WW24_9LAMI</name>
<comment type="caution">
    <text evidence="5">The sequence shown here is derived from an EMBL/GenBank/DDBJ whole genome shotgun (WGS) entry which is preliminary data.</text>
</comment>
<evidence type="ECO:0000256" key="3">
    <source>
        <dbReference type="SAM" id="MobiDB-lite"/>
    </source>
</evidence>
<evidence type="ECO:0000259" key="4">
    <source>
        <dbReference type="Pfam" id="PF07727"/>
    </source>
</evidence>
<feature type="compositionally biased region" description="Basic and acidic residues" evidence="3">
    <location>
        <begin position="240"/>
        <end position="250"/>
    </location>
</feature>
<dbReference type="InterPro" id="IPR039537">
    <property type="entry name" value="Retrotran_Ty1/copia-like"/>
</dbReference>
<feature type="compositionally biased region" description="Polar residues" evidence="3">
    <location>
        <begin position="350"/>
        <end position="362"/>
    </location>
</feature>
<dbReference type="GO" id="GO:0016787">
    <property type="term" value="F:hydrolase activity"/>
    <property type="evidence" value="ECO:0007669"/>
    <property type="project" value="UniProtKB-KW"/>
</dbReference>
<sequence length="406" mass="45659">MQQLDRALDGSHEINCLGLGLKCSKSMTSRMGIEHPRSQFLLLEANSAASLSTHTRPIMNVDQNGFGSSKPSIHSNVKIPKNPLILIMETNKFNGKNYNDWLRNLRIVLDFKNQGYILDKPLPTTLPEGSSPEERITFEKWLEDNRKRFMRFLISILDMPQQKHSSGPRWPKDTTHKSAPAVLVVDASTSKAKGKRAGCWKRKKEKGKVFTATASAEGAPTALTRKGKGKWKVGGSQRSKAKERGIERGSAHNSSPTQLWKMTKRPFVGQNAIANSLLDLIHTNVCGLLNTPTRGGYSYFITFTNDHSRYGYVYLTRYKFEAFGRFKEYRLEGYPTDSRQDEVLLEESSEVPQQNDATSFESSIPIDDPPKGVKPVGCKWVYKHKLGAEEEVTAFKARLVAKGYTQ</sequence>
<organism evidence="5 6">
    <name type="scientific">Sesamum angolense</name>
    <dbReference type="NCBI Taxonomy" id="2727404"/>
    <lineage>
        <taxon>Eukaryota</taxon>
        <taxon>Viridiplantae</taxon>
        <taxon>Streptophyta</taxon>
        <taxon>Embryophyta</taxon>
        <taxon>Tracheophyta</taxon>
        <taxon>Spermatophyta</taxon>
        <taxon>Magnoliopsida</taxon>
        <taxon>eudicotyledons</taxon>
        <taxon>Gunneridae</taxon>
        <taxon>Pentapetalae</taxon>
        <taxon>asterids</taxon>
        <taxon>lamiids</taxon>
        <taxon>Lamiales</taxon>
        <taxon>Pedaliaceae</taxon>
        <taxon>Sesamum</taxon>
    </lineage>
</organism>
<dbReference type="PANTHER" id="PTHR42648">
    <property type="entry name" value="TRANSPOSASE, PUTATIVE-RELATED"/>
    <property type="match status" value="1"/>
</dbReference>
<dbReference type="GO" id="GO:0046872">
    <property type="term" value="F:metal ion binding"/>
    <property type="evidence" value="ECO:0007669"/>
    <property type="project" value="UniProtKB-KW"/>
</dbReference>
<dbReference type="EMBL" id="JACGWL010000006">
    <property type="protein sequence ID" value="KAK4400605.1"/>
    <property type="molecule type" value="Genomic_DNA"/>
</dbReference>
<reference evidence="5" key="1">
    <citation type="submission" date="2020-06" db="EMBL/GenBank/DDBJ databases">
        <authorList>
            <person name="Li T."/>
            <person name="Hu X."/>
            <person name="Zhang T."/>
            <person name="Song X."/>
            <person name="Zhang H."/>
            <person name="Dai N."/>
            <person name="Sheng W."/>
            <person name="Hou X."/>
            <person name="Wei L."/>
        </authorList>
    </citation>
    <scope>NUCLEOTIDE SEQUENCE</scope>
    <source>
        <strain evidence="5">K16</strain>
        <tissue evidence="5">Leaf</tissue>
    </source>
</reference>
<evidence type="ECO:0000256" key="2">
    <source>
        <dbReference type="ARBA" id="ARBA00022801"/>
    </source>
</evidence>
<protein>
    <recommendedName>
        <fullName evidence="4">Reverse transcriptase Ty1/copia-type domain-containing protein</fullName>
    </recommendedName>
</protein>